<dbReference type="Proteomes" id="UP000053681">
    <property type="component" value="Unassembled WGS sequence"/>
</dbReference>
<dbReference type="RefSeq" id="WP_025909276.1">
    <property type="nucleotide sequence ID" value="NZ_KQ758636.1"/>
</dbReference>
<evidence type="ECO:0000313" key="1">
    <source>
        <dbReference type="EMBL" id="KSU88656.1"/>
    </source>
</evidence>
<accession>A0A0V8JPS3</accession>
<dbReference type="AlphaFoldDB" id="A0A0V8JPS3"/>
<proteinExistence type="predicted"/>
<sequence length="157" mass="18533">MYNKRRRFIKLMLVIVGLVAVLTIGALGFQFTFFSSTYHAKNTIEEFYDLEQKGNFSDSWESFHPAMKVRFEKGAYIQDRAHVFFNHFGVETFSYDITEVEKLDTWKMTADGEELTDVYQMKVIQVYKGKYGNFSIDQYVFAVKNEGEWTVAWDYNQ</sequence>
<organism evidence="1 2">
    <name type="scientific">Priestia veravalensis</name>
    <dbReference type="NCBI Taxonomy" id="1414648"/>
    <lineage>
        <taxon>Bacteria</taxon>
        <taxon>Bacillati</taxon>
        <taxon>Bacillota</taxon>
        <taxon>Bacilli</taxon>
        <taxon>Bacillales</taxon>
        <taxon>Bacillaceae</taxon>
        <taxon>Priestia</taxon>
    </lineage>
</organism>
<evidence type="ECO:0000313" key="2">
    <source>
        <dbReference type="Proteomes" id="UP000053681"/>
    </source>
</evidence>
<protein>
    <submittedName>
        <fullName evidence="1">Uncharacterized protein</fullName>
    </submittedName>
</protein>
<dbReference type="EMBL" id="LNQP01000017">
    <property type="protein sequence ID" value="KSU88656.1"/>
    <property type="molecule type" value="Genomic_DNA"/>
</dbReference>
<dbReference type="InterPro" id="IPR032710">
    <property type="entry name" value="NTF2-like_dom_sf"/>
</dbReference>
<keyword evidence="2" id="KW-1185">Reference proteome</keyword>
<comment type="caution">
    <text evidence="1">The sequence shown here is derived from an EMBL/GenBank/DDBJ whole genome shotgun (WGS) entry which is preliminary data.</text>
</comment>
<reference evidence="1 2" key="1">
    <citation type="submission" date="2015-11" db="EMBL/GenBank/DDBJ databases">
        <title>Bacillus caseinolyticus sp nov.</title>
        <authorList>
            <person name="Dastager S.G."/>
            <person name="Mawlankar R."/>
        </authorList>
    </citation>
    <scope>NUCLEOTIDE SEQUENCE [LARGE SCALE GENOMIC DNA]</scope>
    <source>
        <strain evidence="1 2">SGD-V-76</strain>
    </source>
</reference>
<gene>
    <name evidence="1" type="ORF">AS180_06640</name>
</gene>
<dbReference type="SUPFAM" id="SSF54427">
    <property type="entry name" value="NTF2-like"/>
    <property type="match status" value="1"/>
</dbReference>
<name>A0A0V8JPS3_9BACI</name>